<name>A0A1A8Z414_PLAOA</name>
<gene>
    <name evidence="1" type="ORF">POVWA1_038250</name>
    <name evidence="2" type="ORF">POVWA2_037220</name>
</gene>
<evidence type="ECO:0000313" key="1">
    <source>
        <dbReference type="EMBL" id="SBT38547.1"/>
    </source>
</evidence>
<protein>
    <submittedName>
        <fullName evidence="1">Uncharacterized protein</fullName>
    </submittedName>
</protein>
<dbReference type="EMBL" id="FLRD01000108">
    <property type="protein sequence ID" value="SBT38547.1"/>
    <property type="molecule type" value="Genomic_DNA"/>
</dbReference>
<reference evidence="3 4" key="1">
    <citation type="submission" date="2016-05" db="EMBL/GenBank/DDBJ databases">
        <authorList>
            <person name="Naeem Raeece"/>
        </authorList>
    </citation>
    <scope>NUCLEOTIDE SEQUENCE [LARGE SCALE GENOMIC DNA]</scope>
</reference>
<proteinExistence type="predicted"/>
<dbReference type="Proteomes" id="UP000078550">
    <property type="component" value="Unassembled WGS sequence"/>
</dbReference>
<dbReference type="Proteomes" id="UP000078555">
    <property type="component" value="Unassembled WGS sequence"/>
</dbReference>
<evidence type="ECO:0000313" key="2">
    <source>
        <dbReference type="EMBL" id="SBT39185.1"/>
    </source>
</evidence>
<dbReference type="EMBL" id="FLRE01000144">
    <property type="protein sequence ID" value="SBT39185.1"/>
    <property type="molecule type" value="Genomic_DNA"/>
</dbReference>
<organism evidence="1 4">
    <name type="scientific">Plasmodium ovale wallikeri</name>
    <dbReference type="NCBI Taxonomy" id="864142"/>
    <lineage>
        <taxon>Eukaryota</taxon>
        <taxon>Sar</taxon>
        <taxon>Alveolata</taxon>
        <taxon>Apicomplexa</taxon>
        <taxon>Aconoidasida</taxon>
        <taxon>Haemosporida</taxon>
        <taxon>Plasmodiidae</taxon>
        <taxon>Plasmodium</taxon>
        <taxon>Plasmodium (Plasmodium)</taxon>
    </lineage>
</organism>
<accession>A0A1A8Z414</accession>
<evidence type="ECO:0000313" key="3">
    <source>
        <dbReference type="Proteomes" id="UP000078550"/>
    </source>
</evidence>
<dbReference type="AlphaFoldDB" id="A0A1A8Z414"/>
<sequence length="188" mass="21206">MSDVCLLHSVLVPELGRNKGTPQKIRGYGVPITHGTNALLDMCKRKDEEVTAQLHVRSNSATQINGKQSWRSKTDDFLHIRVACYFTLPLACVPAPTATLHISTLFCKNYLSTFPQKMESSKSFVQNFRLCGVGKHTPLGVRRFERYNMTSAKFHQHTHSRIPTAFPLLPHPRSILGNTQGKHLFSTY</sequence>
<reference evidence="1" key="2">
    <citation type="submission" date="2016-05" db="EMBL/GenBank/DDBJ databases">
        <authorList>
            <person name="Lavstsen T."/>
            <person name="Jespersen J.S."/>
        </authorList>
    </citation>
    <scope>NUCLEOTIDE SEQUENCE [LARGE SCALE GENOMIC DNA]</scope>
</reference>
<keyword evidence="4" id="KW-1185">Reference proteome</keyword>
<evidence type="ECO:0000313" key="4">
    <source>
        <dbReference type="Proteomes" id="UP000078555"/>
    </source>
</evidence>